<dbReference type="SUPFAM" id="SSF46785">
    <property type="entry name" value="Winged helix' DNA-binding domain"/>
    <property type="match status" value="1"/>
</dbReference>
<accession>A0A062U614</accession>
<dbReference type="InterPro" id="IPR036390">
    <property type="entry name" value="WH_DNA-bd_sf"/>
</dbReference>
<gene>
    <name evidence="1" type="ORF">HY3_03050</name>
</gene>
<dbReference type="Gene3D" id="3.30.420.40">
    <property type="match status" value="2"/>
</dbReference>
<dbReference type="SUPFAM" id="SSF53067">
    <property type="entry name" value="Actin-like ATPase domain"/>
    <property type="match status" value="1"/>
</dbReference>
<dbReference type="STRING" id="1280941.HY2_09545"/>
<dbReference type="Proteomes" id="UP000249123">
    <property type="component" value="Unassembled WGS sequence"/>
</dbReference>
<evidence type="ECO:0000313" key="2">
    <source>
        <dbReference type="Proteomes" id="UP000249123"/>
    </source>
</evidence>
<dbReference type="CDD" id="cd23763">
    <property type="entry name" value="ASKHA_ATPase_ROK"/>
    <property type="match status" value="1"/>
</dbReference>
<dbReference type="Gene3D" id="1.10.10.10">
    <property type="entry name" value="Winged helix-like DNA-binding domain superfamily/Winged helix DNA-binding domain"/>
    <property type="match status" value="1"/>
</dbReference>
<dbReference type="AlphaFoldDB" id="A0A062U614"/>
<sequence>MLDVIWREGPIARQDIARLTGLTAASITRLTKQLDDEGLLATSLEKTGSRGNQRQPISINADGALSFGVSFSHTFVDVGLMNLGGELLQTIRSPLSKPTVENVASAAKAGVAKLLSSSRRDRNKIIGIGFALPGDFASEPPYLQAHAYFPALRGVDILKSLEPHFEFPCFVENDCNTAAFGERVLGFGKLYSTFLSVFVGHGIGSGLIIDGNLLRGVHGNAGAIGYMYPMDQPRPSGQDLFETAQKNGVAAQDFSDFEKLPFEKNPPITKWCERAGSQLCEGLSIAARLFDPEAIIIGGRLPPPYLDALVRWIDVDAFCAAGAPLRKPVIRASDLGARAGVIGAAALPIYHTYLRSDMTLASDNYVNGRR</sequence>
<evidence type="ECO:0008006" key="3">
    <source>
        <dbReference type="Google" id="ProtNLM"/>
    </source>
</evidence>
<organism evidence="1 2">
    <name type="scientific">Hyphomonas pacifica</name>
    <dbReference type="NCBI Taxonomy" id="1280941"/>
    <lineage>
        <taxon>Bacteria</taxon>
        <taxon>Pseudomonadati</taxon>
        <taxon>Pseudomonadota</taxon>
        <taxon>Alphaproteobacteria</taxon>
        <taxon>Hyphomonadales</taxon>
        <taxon>Hyphomonadaceae</taxon>
        <taxon>Hyphomonas</taxon>
    </lineage>
</organism>
<dbReference type="Pfam" id="PF00480">
    <property type="entry name" value="ROK"/>
    <property type="match status" value="1"/>
</dbReference>
<comment type="caution">
    <text evidence="1">The sequence shown here is derived from an EMBL/GenBank/DDBJ whole genome shotgun (WGS) entry which is preliminary data.</text>
</comment>
<dbReference type="InterPro" id="IPR000600">
    <property type="entry name" value="ROK"/>
</dbReference>
<dbReference type="PANTHER" id="PTHR18964:SF173">
    <property type="entry name" value="GLUCOKINASE"/>
    <property type="match status" value="1"/>
</dbReference>
<dbReference type="InterPro" id="IPR043129">
    <property type="entry name" value="ATPase_NBD"/>
</dbReference>
<keyword evidence="2" id="KW-1185">Reference proteome</keyword>
<dbReference type="InterPro" id="IPR036388">
    <property type="entry name" value="WH-like_DNA-bd_sf"/>
</dbReference>
<proteinExistence type="predicted"/>
<dbReference type="PANTHER" id="PTHR18964">
    <property type="entry name" value="ROK (REPRESSOR, ORF, KINASE) FAMILY"/>
    <property type="match status" value="1"/>
</dbReference>
<dbReference type="EMBL" id="AWFB01000034">
    <property type="protein sequence ID" value="RAN32317.1"/>
    <property type="molecule type" value="Genomic_DNA"/>
</dbReference>
<reference evidence="1 2" key="1">
    <citation type="submission" date="2013-04" db="EMBL/GenBank/DDBJ databases">
        <title>Hyphomonas sp. T24B3 Genome Sequencing.</title>
        <authorList>
            <person name="Lai Q."/>
            <person name="Shao Z."/>
        </authorList>
    </citation>
    <scope>NUCLEOTIDE SEQUENCE [LARGE SCALE GENOMIC DNA]</scope>
    <source>
        <strain evidence="1 2">T24B3</strain>
    </source>
</reference>
<dbReference type="eggNOG" id="COG1940">
    <property type="taxonomic scope" value="Bacteria"/>
</dbReference>
<protein>
    <recommendedName>
        <fullName evidence="3">HTH marR-type domain-containing protein</fullName>
    </recommendedName>
</protein>
<evidence type="ECO:0000313" key="1">
    <source>
        <dbReference type="EMBL" id="RAN32317.1"/>
    </source>
</evidence>
<name>A0A062U614_9PROT</name>